<gene>
    <name evidence="5" type="ORF">HMPREF9470_05134</name>
</gene>
<reference evidence="5" key="1">
    <citation type="submission" date="2011-04" db="EMBL/GenBank/DDBJ databases">
        <title>The Genome Sequence of Clostridium citroniae WAL-19142.</title>
        <authorList>
            <consortium name="The Broad Institute Genome Sequencing Platform"/>
            <person name="Earl A."/>
            <person name="Ward D."/>
            <person name="Feldgarden M."/>
            <person name="Gevers D."/>
            <person name="Warren Y.A."/>
            <person name="Tyrrell K.L."/>
            <person name="Citron D.M."/>
            <person name="Goldstein E.J."/>
            <person name="Daigneault M."/>
            <person name="Allen-Vercoe E."/>
            <person name="Young S.K."/>
            <person name="Zeng Q."/>
            <person name="Gargeya S."/>
            <person name="Fitzgerald M."/>
            <person name="Haas B."/>
            <person name="Abouelleil A."/>
            <person name="Alvarado L."/>
            <person name="Arachchi H.M."/>
            <person name="Berlin A."/>
            <person name="Brown A."/>
            <person name="Chapman S.B."/>
            <person name="Chen Z."/>
            <person name="Dunbar C."/>
            <person name="Freedman E."/>
            <person name="Gearin G."/>
            <person name="Gellesch M."/>
            <person name="Goldberg J."/>
            <person name="Griggs A."/>
            <person name="Gujja S."/>
            <person name="Heilman E.R."/>
            <person name="Heiman D."/>
            <person name="Howarth C."/>
            <person name="Larson L."/>
            <person name="Lui A."/>
            <person name="MacDonald P.J."/>
            <person name="Mehta T."/>
            <person name="Montmayeur A."/>
            <person name="Murphy C."/>
            <person name="Neiman D."/>
            <person name="Pearson M."/>
            <person name="Priest M."/>
            <person name="Roberts A."/>
            <person name="Saif S."/>
            <person name="Shea T."/>
            <person name="Shenoy N."/>
            <person name="Sisk P."/>
            <person name="Stolte C."/>
            <person name="Sykes S."/>
            <person name="White J."/>
            <person name="Yandava C."/>
            <person name="Wortman J."/>
            <person name="Nusbaum C."/>
            <person name="Birren B."/>
        </authorList>
    </citation>
    <scope>NUCLEOTIDE SEQUENCE [LARGE SCALE GENOMIC DNA]</scope>
    <source>
        <strain evidence="5">WAL-19142</strain>
    </source>
</reference>
<dbReference type="GO" id="GO:0000287">
    <property type="term" value="F:magnesium ion binding"/>
    <property type="evidence" value="ECO:0007669"/>
    <property type="project" value="TreeGrafter"/>
</dbReference>
<dbReference type="GO" id="GO:0016052">
    <property type="term" value="P:carbohydrate catabolic process"/>
    <property type="evidence" value="ECO:0007669"/>
    <property type="project" value="TreeGrafter"/>
</dbReference>
<feature type="domain" description="Mandelate racemase/muconate lactonizing enzyme C-terminal" evidence="4">
    <location>
        <begin position="147"/>
        <end position="247"/>
    </location>
</feature>
<evidence type="ECO:0000256" key="1">
    <source>
        <dbReference type="ARBA" id="ARBA00001946"/>
    </source>
</evidence>
<sequence length="378" mass="43461">MFDKGLDVMLKFDGAAVYTFVPKELPVDFWDSTGGPFHYWNMTHLVELYEAGGITGTMICTERMEKVILPHILTGETKTAEQWLDRVYWQNRNNGFNAESAYEYGRFEFLIYDILAKMDGKPLHRYLGAEKDSLAAYGSGCGTNLTDCQMVQELEDFLKAGYKTVKMKIASNFGADLDNDIRRIALARKTIGDSIGLAIDGNQYFKPETALEFIKRANEYNIEWYEEPVHCCDFEGLSWLTKRSPVDIAMGESMRNHYMFREYLNRGVKHFQPCPSNMAGIREWMAIRDMARENKIKLTSGGLPYMASPLIATADDEARQEYLAPIESLQREYLSVKWEIKNGRFYLPDIPGVPFVVDLTSMRRHCLIAKKEYFYPGK</sequence>
<organism evidence="5">
    <name type="scientific">[Clostridium] citroniae WAL-19142</name>
    <dbReference type="NCBI Taxonomy" id="742734"/>
    <lineage>
        <taxon>Bacteria</taxon>
        <taxon>Bacillati</taxon>
        <taxon>Bacillota</taxon>
        <taxon>Clostridia</taxon>
        <taxon>Lachnospirales</taxon>
        <taxon>Lachnospiraceae</taxon>
        <taxon>Enterocloster</taxon>
    </lineage>
</organism>
<dbReference type="SFLD" id="SFLDS00001">
    <property type="entry name" value="Enolase"/>
    <property type="match status" value="1"/>
</dbReference>
<proteinExistence type="predicted"/>
<dbReference type="AlphaFoldDB" id="A0A0J9BJ39"/>
<dbReference type="Gene3D" id="3.30.390.10">
    <property type="entry name" value="Enolase-like, N-terminal domain"/>
    <property type="match status" value="1"/>
</dbReference>
<dbReference type="InterPro" id="IPR036849">
    <property type="entry name" value="Enolase-like_C_sf"/>
</dbReference>
<protein>
    <recommendedName>
        <fullName evidence="4">Mandelate racemase/muconate lactonizing enzyme C-terminal domain-containing protein</fullName>
    </recommendedName>
</protein>
<dbReference type="SUPFAM" id="SSF54826">
    <property type="entry name" value="Enolase N-terminal domain-like"/>
    <property type="match status" value="1"/>
</dbReference>
<dbReference type="SUPFAM" id="SSF51604">
    <property type="entry name" value="Enolase C-terminal domain-like"/>
    <property type="match status" value="1"/>
</dbReference>
<comment type="caution">
    <text evidence="5">The sequence shown here is derived from an EMBL/GenBank/DDBJ whole genome shotgun (WGS) entry which is preliminary data.</text>
</comment>
<dbReference type="Proteomes" id="UP000037392">
    <property type="component" value="Unassembled WGS sequence"/>
</dbReference>
<dbReference type="PANTHER" id="PTHR13794">
    <property type="entry name" value="ENOLASE SUPERFAMILY, MANDELATE RACEMASE"/>
    <property type="match status" value="1"/>
</dbReference>
<keyword evidence="2" id="KW-0479">Metal-binding</keyword>
<comment type="cofactor">
    <cofactor evidence="1">
        <name>Mg(2+)</name>
        <dbReference type="ChEBI" id="CHEBI:18420"/>
    </cofactor>
</comment>
<dbReference type="InterPro" id="IPR029017">
    <property type="entry name" value="Enolase-like_N"/>
</dbReference>
<dbReference type="InterPro" id="IPR046945">
    <property type="entry name" value="RHMD-like"/>
</dbReference>
<dbReference type="EMBL" id="ADLK01000047">
    <property type="protein sequence ID" value="KMW12962.1"/>
    <property type="molecule type" value="Genomic_DNA"/>
</dbReference>
<dbReference type="SMART" id="SM00922">
    <property type="entry name" value="MR_MLE"/>
    <property type="match status" value="1"/>
</dbReference>
<evidence type="ECO:0000256" key="2">
    <source>
        <dbReference type="ARBA" id="ARBA00022723"/>
    </source>
</evidence>
<dbReference type="Pfam" id="PF13378">
    <property type="entry name" value="MR_MLE_C"/>
    <property type="match status" value="1"/>
</dbReference>
<name>A0A0J9BJ39_9FIRM</name>
<dbReference type="CDD" id="cd03316">
    <property type="entry name" value="MR_like"/>
    <property type="match status" value="1"/>
</dbReference>
<dbReference type="GeneID" id="93164920"/>
<dbReference type="OrthoDB" id="9775391at2"/>
<dbReference type="PANTHER" id="PTHR13794:SF58">
    <property type="entry name" value="MITOCHONDRIAL ENOLASE SUPERFAMILY MEMBER 1"/>
    <property type="match status" value="1"/>
</dbReference>
<dbReference type="Gene3D" id="3.20.20.120">
    <property type="entry name" value="Enolase-like C-terminal domain"/>
    <property type="match status" value="1"/>
</dbReference>
<evidence type="ECO:0000259" key="4">
    <source>
        <dbReference type="SMART" id="SM00922"/>
    </source>
</evidence>
<evidence type="ECO:0000256" key="3">
    <source>
        <dbReference type="ARBA" id="ARBA00022842"/>
    </source>
</evidence>
<dbReference type="PATRIC" id="fig|742734.4.peg.5492"/>
<dbReference type="RefSeq" id="WP_048931057.1">
    <property type="nucleotide sequence ID" value="NZ_KQ235885.1"/>
</dbReference>
<dbReference type="GO" id="GO:0016836">
    <property type="term" value="F:hydro-lyase activity"/>
    <property type="evidence" value="ECO:0007669"/>
    <property type="project" value="TreeGrafter"/>
</dbReference>
<evidence type="ECO:0000313" key="5">
    <source>
        <dbReference type="EMBL" id="KMW12962.1"/>
    </source>
</evidence>
<keyword evidence="3" id="KW-0460">Magnesium</keyword>
<dbReference type="InterPro" id="IPR029065">
    <property type="entry name" value="Enolase_C-like"/>
</dbReference>
<dbReference type="InterPro" id="IPR013342">
    <property type="entry name" value="Mandelate_racemase_C"/>
</dbReference>
<accession>A0A0J9BJ39</accession>